<name>A0A5S9WV45_ARATH</name>
<gene>
    <name evidence="1" type="ORF">C24_LOCUS6619</name>
</gene>
<dbReference type="ExpressionAtlas" id="A0A5S9WV45">
    <property type="expression patterns" value="baseline and differential"/>
</dbReference>
<proteinExistence type="predicted"/>
<dbReference type="Proteomes" id="UP000434276">
    <property type="component" value="Unassembled WGS sequence"/>
</dbReference>
<protein>
    <submittedName>
        <fullName evidence="1">Uncharacterized protein</fullName>
    </submittedName>
</protein>
<evidence type="ECO:0000313" key="1">
    <source>
        <dbReference type="EMBL" id="CAA0338655.1"/>
    </source>
</evidence>
<evidence type="ECO:0000313" key="2">
    <source>
        <dbReference type="Proteomes" id="UP000434276"/>
    </source>
</evidence>
<sequence length="218" mass="25156">MDEQQFRLGFHFCQERWRRKPRPVITRMLHWTETVTIIGRCRVSGRGGSELGMSASGNRWLATAKNSCGSFLKLSWSRNLNPEVRVYSSGSQQVDDEDAKLIDFLRRETTEQRTAKNSPHQWALSMGFAVRPSFLPKSNQFIKSLLGNGFFSKKLESDLLLSFLQFCLERRRFVSDDIHTRTLPPLPSIRLTRASDAKRWCSGIFKVAGFYPFTLSRE</sequence>
<organism evidence="1 2">
    <name type="scientific">Arabidopsis thaliana</name>
    <name type="common">Mouse-ear cress</name>
    <dbReference type="NCBI Taxonomy" id="3702"/>
    <lineage>
        <taxon>Eukaryota</taxon>
        <taxon>Viridiplantae</taxon>
        <taxon>Streptophyta</taxon>
        <taxon>Embryophyta</taxon>
        <taxon>Tracheophyta</taxon>
        <taxon>Spermatophyta</taxon>
        <taxon>Magnoliopsida</taxon>
        <taxon>eudicotyledons</taxon>
        <taxon>Gunneridae</taxon>
        <taxon>Pentapetalae</taxon>
        <taxon>rosids</taxon>
        <taxon>malvids</taxon>
        <taxon>Brassicales</taxon>
        <taxon>Brassicaceae</taxon>
        <taxon>Camelineae</taxon>
        <taxon>Arabidopsis</taxon>
    </lineage>
</organism>
<dbReference type="AlphaFoldDB" id="A0A5S9WV45"/>
<accession>A0A5S9WV45</accession>
<reference evidence="1 2" key="1">
    <citation type="submission" date="2019-12" db="EMBL/GenBank/DDBJ databases">
        <authorList>
            <person name="Jiao W.-B."/>
            <person name="Schneeberger K."/>
        </authorList>
    </citation>
    <scope>NUCLEOTIDE SEQUENCE [LARGE SCALE GENOMIC DNA]</scope>
    <source>
        <strain evidence="2">cv. C24</strain>
    </source>
</reference>
<dbReference type="OrthoDB" id="10395010at2759"/>
<dbReference type="EMBL" id="CACSHJ010000087">
    <property type="protein sequence ID" value="CAA0338655.1"/>
    <property type="molecule type" value="Genomic_DNA"/>
</dbReference>